<proteinExistence type="predicted"/>
<feature type="domain" description="HTH araC/xylS-type" evidence="4">
    <location>
        <begin position="221"/>
        <end position="319"/>
    </location>
</feature>
<dbReference type="STRING" id="649764.HMPREF0762_01377"/>
<dbReference type="GO" id="GO:0003700">
    <property type="term" value="F:DNA-binding transcription factor activity"/>
    <property type="evidence" value="ECO:0007669"/>
    <property type="project" value="InterPro"/>
</dbReference>
<reference evidence="5" key="1">
    <citation type="submission" date="2009-10" db="EMBL/GenBank/DDBJ databases">
        <authorList>
            <person name="Weinstock G."/>
            <person name="Sodergren E."/>
            <person name="Clifton S."/>
            <person name="Fulton L."/>
            <person name="Fulton B."/>
            <person name="Courtney L."/>
            <person name="Fronick C."/>
            <person name="Harrison M."/>
            <person name="Strong C."/>
            <person name="Farmer C."/>
            <person name="Delahaunty K."/>
            <person name="Markovic C."/>
            <person name="Hall O."/>
            <person name="Minx P."/>
            <person name="Tomlinson C."/>
            <person name="Mitreva M."/>
            <person name="Nelson J."/>
            <person name="Hou S."/>
            <person name="Wollam A."/>
            <person name="Pepin K.H."/>
            <person name="Johnson M."/>
            <person name="Bhonagiri V."/>
            <person name="Nash W.E."/>
            <person name="Warren W."/>
            <person name="Chinwalla A."/>
            <person name="Mardis E.R."/>
            <person name="Wilson R.K."/>
        </authorList>
    </citation>
    <scope>NUCLEOTIDE SEQUENCE [LARGE SCALE GENOMIC DNA]</scope>
    <source>
        <strain evidence="5">ATCC 700122</strain>
    </source>
</reference>
<dbReference type="Proteomes" id="UP000006001">
    <property type="component" value="Unassembled WGS sequence"/>
</dbReference>
<evidence type="ECO:0000256" key="1">
    <source>
        <dbReference type="ARBA" id="ARBA00023015"/>
    </source>
</evidence>
<dbReference type="InterPro" id="IPR018062">
    <property type="entry name" value="HTH_AraC-typ_CS"/>
</dbReference>
<dbReference type="RefSeq" id="WP_006362629.1">
    <property type="nucleotide sequence ID" value="NZ_GG700630.1"/>
</dbReference>
<dbReference type="GO" id="GO:0043565">
    <property type="term" value="F:sequence-specific DNA binding"/>
    <property type="evidence" value="ECO:0007669"/>
    <property type="project" value="InterPro"/>
</dbReference>
<dbReference type="SMART" id="SM00342">
    <property type="entry name" value="HTH_ARAC"/>
    <property type="match status" value="1"/>
</dbReference>
<dbReference type="Gene3D" id="1.10.10.60">
    <property type="entry name" value="Homeodomain-like"/>
    <property type="match status" value="2"/>
</dbReference>
<dbReference type="InterPro" id="IPR018060">
    <property type="entry name" value="HTH_AraC"/>
</dbReference>
<dbReference type="PANTHER" id="PTHR47893:SF1">
    <property type="entry name" value="REGULATORY PROTEIN PCHR"/>
    <property type="match status" value="1"/>
</dbReference>
<evidence type="ECO:0000313" key="6">
    <source>
        <dbReference type="Proteomes" id="UP000006001"/>
    </source>
</evidence>
<dbReference type="eggNOG" id="COG4977">
    <property type="taxonomic scope" value="Bacteria"/>
</dbReference>
<dbReference type="InterPro" id="IPR053142">
    <property type="entry name" value="PchR_regulatory_protein"/>
</dbReference>
<keyword evidence="1" id="KW-0805">Transcription regulation</keyword>
<dbReference type="OrthoDB" id="9799345at2"/>
<protein>
    <submittedName>
        <fullName evidence="5">Transcriptional regulator, AraC family</fullName>
    </submittedName>
</protein>
<dbReference type="SUPFAM" id="SSF46689">
    <property type="entry name" value="Homeodomain-like"/>
    <property type="match status" value="2"/>
</dbReference>
<dbReference type="Pfam" id="PF12833">
    <property type="entry name" value="HTH_18"/>
    <property type="match status" value="1"/>
</dbReference>
<dbReference type="PROSITE" id="PS01124">
    <property type="entry name" value="HTH_ARAC_FAMILY_2"/>
    <property type="match status" value="1"/>
</dbReference>
<dbReference type="PROSITE" id="PS00041">
    <property type="entry name" value="HTH_ARAC_FAMILY_1"/>
    <property type="match status" value="1"/>
</dbReference>
<comment type="caution">
    <text evidence="5">The sequence shown here is derived from an EMBL/GenBank/DDBJ whole genome shotgun (WGS) entry which is preliminary data.</text>
</comment>
<dbReference type="HOGENOM" id="CLU_828575_0_0_11"/>
<keyword evidence="3" id="KW-0804">Transcription</keyword>
<dbReference type="EMBL" id="ACUX02000008">
    <property type="protein sequence ID" value="EEZ61002.1"/>
    <property type="molecule type" value="Genomic_DNA"/>
</dbReference>
<evidence type="ECO:0000259" key="4">
    <source>
        <dbReference type="PROSITE" id="PS01124"/>
    </source>
</evidence>
<keyword evidence="6" id="KW-1185">Reference proteome</keyword>
<organism evidence="5 6">
    <name type="scientific">Slackia exigua (strain ATCC 700122 / DSM 15923 / CIP 105133 / JCM 11022 / KCTC 5966 / S-7)</name>
    <dbReference type="NCBI Taxonomy" id="649764"/>
    <lineage>
        <taxon>Bacteria</taxon>
        <taxon>Bacillati</taxon>
        <taxon>Actinomycetota</taxon>
        <taxon>Coriobacteriia</taxon>
        <taxon>Eggerthellales</taxon>
        <taxon>Eggerthellaceae</taxon>
        <taxon>Slackia</taxon>
    </lineage>
</organism>
<dbReference type="GeneID" id="85007871"/>
<evidence type="ECO:0000256" key="3">
    <source>
        <dbReference type="ARBA" id="ARBA00023163"/>
    </source>
</evidence>
<evidence type="ECO:0000256" key="2">
    <source>
        <dbReference type="ARBA" id="ARBA00023125"/>
    </source>
</evidence>
<dbReference type="PANTHER" id="PTHR47893">
    <property type="entry name" value="REGULATORY PROTEIN PCHR"/>
    <property type="match status" value="1"/>
</dbReference>
<accession>D0WHQ9</accession>
<gene>
    <name evidence="5" type="ORF">HMPREF0762_01377</name>
</gene>
<dbReference type="AlphaFoldDB" id="D0WHQ9"/>
<evidence type="ECO:0000313" key="5">
    <source>
        <dbReference type="EMBL" id="EEZ61002.1"/>
    </source>
</evidence>
<name>D0WHQ9_SLAES</name>
<keyword evidence="2" id="KW-0238">DNA-binding</keyword>
<dbReference type="InterPro" id="IPR009057">
    <property type="entry name" value="Homeodomain-like_sf"/>
</dbReference>
<sequence length="335" mass="37142">MNRVRSRISDSDALGGSWAESLFTAPLANVGLAPSCENPRDCGVFFMGDGEVSEGWYHAWSLDRDLVVASCDFRLLKRVPFAFDFTNYFAIRHETAGILPPAQIMTFLETRPRTGRVFMPAGTHVAYTEIEYYDGYFEKAFGSGCSGSLSRLAACLGAMRGRSMWDPQIPHLLETIGNTEAHGRAAELLFAGIANEVMGRLLIMEERFSEAVDDGDRQAIVLVADHIRANIDAPLRLEELADRAQMGATKFKRLFRQTTGTTTTEFIAIERVEQAKRLLASSELSIGQIARMCGFARATSFSALFSKRVGMPPRTFRKLARVAFSDDPVRTVELC</sequence>